<proteinExistence type="predicted"/>
<sequence length="52" mass="5365">MTGAQGQAKLLLKGGDDGITIVCSTADERDRAATEYEHTAAGTFNNPGNPTV</sequence>
<protein>
    <submittedName>
        <fullName evidence="1">Uncharacterized protein</fullName>
    </submittedName>
</protein>
<accession>A0ABQ2PM75</accession>
<comment type="caution">
    <text evidence="1">The sequence shown here is derived from an EMBL/GenBank/DDBJ whole genome shotgun (WGS) entry which is preliminary data.</text>
</comment>
<reference evidence="2" key="1">
    <citation type="journal article" date="2019" name="Int. J. Syst. Evol. Microbiol.">
        <title>The Global Catalogue of Microorganisms (GCM) 10K type strain sequencing project: providing services to taxonomists for standard genome sequencing and annotation.</title>
        <authorList>
            <consortium name="The Broad Institute Genomics Platform"/>
            <consortium name="The Broad Institute Genome Sequencing Center for Infectious Disease"/>
            <person name="Wu L."/>
            <person name="Ma J."/>
        </authorList>
    </citation>
    <scope>NUCLEOTIDE SEQUENCE [LARGE SCALE GENOMIC DNA]</scope>
    <source>
        <strain evidence="2">CGMCC 1.8860</strain>
    </source>
</reference>
<keyword evidence="2" id="KW-1185">Reference proteome</keyword>
<name>A0ABQ2PM75_9NEIS</name>
<evidence type="ECO:0000313" key="1">
    <source>
        <dbReference type="EMBL" id="GGP26712.1"/>
    </source>
</evidence>
<organism evidence="1 2">
    <name type="scientific">Silvimonas amylolytica</name>
    <dbReference type="NCBI Taxonomy" id="449663"/>
    <lineage>
        <taxon>Bacteria</taxon>
        <taxon>Pseudomonadati</taxon>
        <taxon>Pseudomonadota</taxon>
        <taxon>Betaproteobacteria</taxon>
        <taxon>Neisseriales</taxon>
        <taxon>Chitinibacteraceae</taxon>
        <taxon>Silvimonas</taxon>
    </lineage>
</organism>
<evidence type="ECO:0000313" key="2">
    <source>
        <dbReference type="Proteomes" id="UP000621859"/>
    </source>
</evidence>
<gene>
    <name evidence="1" type="ORF">GCM10010971_25310</name>
</gene>
<dbReference type="Proteomes" id="UP000621859">
    <property type="component" value="Unassembled WGS sequence"/>
</dbReference>
<dbReference type="EMBL" id="BMLY01000004">
    <property type="protein sequence ID" value="GGP26712.1"/>
    <property type="molecule type" value="Genomic_DNA"/>
</dbReference>